<evidence type="ECO:0000256" key="4">
    <source>
        <dbReference type="ARBA" id="ARBA00022695"/>
    </source>
</evidence>
<dbReference type="EMBL" id="UINC01197935">
    <property type="protein sequence ID" value="SVE15672.1"/>
    <property type="molecule type" value="Genomic_DNA"/>
</dbReference>
<evidence type="ECO:0000256" key="1">
    <source>
        <dbReference type="ARBA" id="ARBA00022649"/>
    </source>
</evidence>
<dbReference type="GO" id="GO:0003677">
    <property type="term" value="F:DNA binding"/>
    <property type="evidence" value="ECO:0007669"/>
    <property type="project" value="UniProtKB-KW"/>
</dbReference>
<keyword evidence="1" id="KW-1277">Toxin-antitoxin system</keyword>
<evidence type="ECO:0000313" key="7">
    <source>
        <dbReference type="EMBL" id="SVE15672.1"/>
    </source>
</evidence>
<organism evidence="7">
    <name type="scientific">marine metagenome</name>
    <dbReference type="NCBI Taxonomy" id="408172"/>
    <lineage>
        <taxon>unclassified sequences</taxon>
        <taxon>metagenomes</taxon>
        <taxon>ecological metagenomes</taxon>
    </lineage>
</organism>
<gene>
    <name evidence="7" type="ORF">METZ01_LOCUS468526</name>
</gene>
<feature type="non-terminal residue" evidence="7">
    <location>
        <position position="140"/>
    </location>
</feature>
<dbReference type="PROSITE" id="PS52018">
    <property type="entry name" value="DART"/>
    <property type="match status" value="1"/>
</dbReference>
<dbReference type="GO" id="GO:0016779">
    <property type="term" value="F:nucleotidyltransferase activity"/>
    <property type="evidence" value="ECO:0007669"/>
    <property type="project" value="UniProtKB-KW"/>
</dbReference>
<evidence type="ECO:0000259" key="6">
    <source>
        <dbReference type="PROSITE" id="PS52018"/>
    </source>
</evidence>
<keyword evidence="4" id="KW-0548">Nucleotidyltransferase</keyword>
<dbReference type="GO" id="GO:0016757">
    <property type="term" value="F:glycosyltransferase activity"/>
    <property type="evidence" value="ECO:0007669"/>
    <property type="project" value="UniProtKB-KW"/>
</dbReference>
<sequence length="140" mass="16023">MQLYHFTDPRNLESIRLFGLMSWQQLIQQDIGHFPGSDNDSRRIDARKCLGNYVHLCLRPEHSMAELAVKQKRIESFVWLTIDCSVIRIETTQFSDQNATANAAIINHDPQTALASKNPRAEVLVEGSIELRCISFPREV</sequence>
<proteinExistence type="predicted"/>
<evidence type="ECO:0000256" key="3">
    <source>
        <dbReference type="ARBA" id="ARBA00022679"/>
    </source>
</evidence>
<reference evidence="7" key="1">
    <citation type="submission" date="2018-05" db="EMBL/GenBank/DDBJ databases">
        <authorList>
            <person name="Lanie J.A."/>
            <person name="Ng W.-L."/>
            <person name="Kazmierczak K.M."/>
            <person name="Andrzejewski T.M."/>
            <person name="Davidsen T.M."/>
            <person name="Wayne K.J."/>
            <person name="Tettelin H."/>
            <person name="Glass J.I."/>
            <person name="Rusch D."/>
            <person name="Podicherti R."/>
            <person name="Tsui H.-C.T."/>
            <person name="Winkler M.E."/>
        </authorList>
    </citation>
    <scope>NUCLEOTIDE SEQUENCE</scope>
</reference>
<dbReference type="InterPro" id="IPR029494">
    <property type="entry name" value="DarT"/>
</dbReference>
<evidence type="ECO:0000256" key="5">
    <source>
        <dbReference type="ARBA" id="ARBA00023125"/>
    </source>
</evidence>
<accession>A0A383B6N3</accession>
<dbReference type="AlphaFoldDB" id="A0A383B6N3"/>
<keyword evidence="3" id="KW-0808">Transferase</keyword>
<evidence type="ECO:0000256" key="2">
    <source>
        <dbReference type="ARBA" id="ARBA00022676"/>
    </source>
</evidence>
<keyword evidence="5" id="KW-0238">DNA-binding</keyword>
<feature type="domain" description="DarT" evidence="6">
    <location>
        <begin position="1"/>
        <end position="140"/>
    </location>
</feature>
<keyword evidence="2" id="KW-0328">Glycosyltransferase</keyword>
<name>A0A383B6N3_9ZZZZ</name>
<dbReference type="Pfam" id="PF14487">
    <property type="entry name" value="DarT"/>
    <property type="match status" value="1"/>
</dbReference>
<protein>
    <recommendedName>
        <fullName evidence="6">DarT domain-containing protein</fullName>
    </recommendedName>
</protein>